<feature type="binding site" evidence="9">
    <location>
        <position position="73"/>
    </location>
    <ligand>
        <name>ATP</name>
        <dbReference type="ChEBI" id="CHEBI:30616"/>
    </ligand>
</feature>
<evidence type="ECO:0000259" key="11">
    <source>
        <dbReference type="PROSITE" id="PS50011"/>
    </source>
</evidence>
<dbReference type="SUPFAM" id="SSF56112">
    <property type="entry name" value="Protein kinase-like (PK-like)"/>
    <property type="match status" value="1"/>
</dbReference>
<feature type="transmembrane region" description="Helical" evidence="10">
    <location>
        <begin position="561"/>
        <end position="578"/>
    </location>
</feature>
<dbReference type="STRING" id="671072.PL9214291391"/>
<evidence type="ECO:0000256" key="10">
    <source>
        <dbReference type="SAM" id="Phobius"/>
    </source>
</evidence>
<keyword evidence="13" id="KW-1185">Reference proteome</keyword>
<evidence type="ECO:0000256" key="1">
    <source>
        <dbReference type="ARBA" id="ARBA00012513"/>
    </source>
</evidence>
<keyword evidence="3" id="KW-0808">Transferase</keyword>
<accession>A0A1J1LHX4</accession>
<evidence type="ECO:0000256" key="6">
    <source>
        <dbReference type="ARBA" id="ARBA00022840"/>
    </source>
</evidence>
<dbReference type="AlphaFoldDB" id="A0A1J1LHX4"/>
<reference evidence="13" key="1">
    <citation type="submission" date="2015-10" db="EMBL/GenBank/DDBJ databases">
        <authorList>
            <person name="Regsiter A."/>
            <person name="william w."/>
        </authorList>
    </citation>
    <scope>NUCLEOTIDE SEQUENCE [LARGE SCALE GENOMIC DNA]</scope>
</reference>
<dbReference type="PANTHER" id="PTHR24363">
    <property type="entry name" value="SERINE/THREONINE PROTEIN KINASE"/>
    <property type="match status" value="1"/>
</dbReference>
<dbReference type="PROSITE" id="PS00107">
    <property type="entry name" value="PROTEIN_KINASE_ATP"/>
    <property type="match status" value="1"/>
</dbReference>
<keyword evidence="5 12" id="KW-0418">Kinase</keyword>
<evidence type="ECO:0000256" key="7">
    <source>
        <dbReference type="ARBA" id="ARBA00047899"/>
    </source>
</evidence>
<dbReference type="OrthoDB" id="437733at2"/>
<dbReference type="Proteomes" id="UP000184315">
    <property type="component" value="Unassembled WGS sequence"/>
</dbReference>
<dbReference type="PANTHER" id="PTHR24363:SF0">
    <property type="entry name" value="SERINE_THREONINE KINASE LIKE DOMAIN CONTAINING 1"/>
    <property type="match status" value="1"/>
</dbReference>
<evidence type="ECO:0000313" key="13">
    <source>
        <dbReference type="Proteomes" id="UP000184315"/>
    </source>
</evidence>
<evidence type="ECO:0000256" key="3">
    <source>
        <dbReference type="ARBA" id="ARBA00022679"/>
    </source>
</evidence>
<dbReference type="EC" id="2.7.11.1" evidence="1"/>
<feature type="transmembrane region" description="Helical" evidence="10">
    <location>
        <begin position="536"/>
        <end position="555"/>
    </location>
</feature>
<evidence type="ECO:0000256" key="5">
    <source>
        <dbReference type="ARBA" id="ARBA00022777"/>
    </source>
</evidence>
<protein>
    <recommendedName>
        <fullName evidence="1">non-specific serine/threonine protein kinase</fullName>
        <ecNumber evidence="1">2.7.11.1</ecNumber>
    </recommendedName>
</protein>
<feature type="transmembrane region" description="Helical" evidence="10">
    <location>
        <begin position="492"/>
        <end position="524"/>
    </location>
</feature>
<gene>
    <name evidence="12" type="ORF">PL9214291391</name>
</gene>
<keyword evidence="10" id="KW-1133">Transmembrane helix</keyword>
<dbReference type="GO" id="GO:0005524">
    <property type="term" value="F:ATP binding"/>
    <property type="evidence" value="ECO:0007669"/>
    <property type="project" value="UniProtKB-UniRule"/>
</dbReference>
<dbReference type="SMART" id="SM00220">
    <property type="entry name" value="S_TKc"/>
    <property type="match status" value="1"/>
</dbReference>
<keyword evidence="10" id="KW-0472">Membrane</keyword>
<dbReference type="InterPro" id="IPR017441">
    <property type="entry name" value="Protein_kinase_ATP_BS"/>
</dbReference>
<organism evidence="12 13">
    <name type="scientific">Planktothrix tepida PCC 9214</name>
    <dbReference type="NCBI Taxonomy" id="671072"/>
    <lineage>
        <taxon>Bacteria</taxon>
        <taxon>Bacillati</taxon>
        <taxon>Cyanobacteriota</taxon>
        <taxon>Cyanophyceae</taxon>
        <taxon>Oscillatoriophycideae</taxon>
        <taxon>Oscillatoriales</taxon>
        <taxon>Microcoleaceae</taxon>
        <taxon>Planktothrix</taxon>
    </lineage>
</organism>
<dbReference type="CDD" id="cd14014">
    <property type="entry name" value="STKc_PknB_like"/>
    <property type="match status" value="1"/>
</dbReference>
<comment type="catalytic activity">
    <reaction evidence="8">
        <text>L-seryl-[protein] + ATP = O-phospho-L-seryl-[protein] + ADP + H(+)</text>
        <dbReference type="Rhea" id="RHEA:17989"/>
        <dbReference type="Rhea" id="RHEA-COMP:9863"/>
        <dbReference type="Rhea" id="RHEA-COMP:11604"/>
        <dbReference type="ChEBI" id="CHEBI:15378"/>
        <dbReference type="ChEBI" id="CHEBI:29999"/>
        <dbReference type="ChEBI" id="CHEBI:30616"/>
        <dbReference type="ChEBI" id="CHEBI:83421"/>
        <dbReference type="ChEBI" id="CHEBI:456216"/>
        <dbReference type="EC" id="2.7.11.1"/>
    </reaction>
</comment>
<keyword evidence="6 9" id="KW-0067">ATP-binding</keyword>
<dbReference type="Pfam" id="PF00069">
    <property type="entry name" value="Pkinase"/>
    <property type="match status" value="1"/>
</dbReference>
<dbReference type="PROSITE" id="PS50011">
    <property type="entry name" value="PROTEIN_KINASE_DOM"/>
    <property type="match status" value="1"/>
</dbReference>
<dbReference type="InterPro" id="IPR000719">
    <property type="entry name" value="Prot_kinase_dom"/>
</dbReference>
<name>A0A1J1LHX4_9CYAN</name>
<dbReference type="NCBIfam" id="NF045510">
    <property type="entry name" value="4Cys_prefix_kin"/>
    <property type="match status" value="1"/>
</dbReference>
<evidence type="ECO:0000256" key="8">
    <source>
        <dbReference type="ARBA" id="ARBA00048679"/>
    </source>
</evidence>
<dbReference type="Gene3D" id="1.10.510.10">
    <property type="entry name" value="Transferase(Phosphotransferase) domain 1"/>
    <property type="match status" value="1"/>
</dbReference>
<evidence type="ECO:0000256" key="2">
    <source>
        <dbReference type="ARBA" id="ARBA00022527"/>
    </source>
</evidence>
<comment type="catalytic activity">
    <reaction evidence="7">
        <text>L-threonyl-[protein] + ATP = O-phospho-L-threonyl-[protein] + ADP + H(+)</text>
        <dbReference type="Rhea" id="RHEA:46608"/>
        <dbReference type="Rhea" id="RHEA-COMP:11060"/>
        <dbReference type="Rhea" id="RHEA-COMP:11605"/>
        <dbReference type="ChEBI" id="CHEBI:15378"/>
        <dbReference type="ChEBI" id="CHEBI:30013"/>
        <dbReference type="ChEBI" id="CHEBI:30616"/>
        <dbReference type="ChEBI" id="CHEBI:61977"/>
        <dbReference type="ChEBI" id="CHEBI:456216"/>
        <dbReference type="EC" id="2.7.11.1"/>
    </reaction>
</comment>
<dbReference type="EMBL" id="CZDF01000132">
    <property type="protein sequence ID" value="CUR31798.1"/>
    <property type="molecule type" value="Genomic_DNA"/>
</dbReference>
<keyword evidence="2" id="KW-0723">Serine/threonine-protein kinase</keyword>
<keyword evidence="4 9" id="KW-0547">Nucleotide-binding</keyword>
<dbReference type="RefSeq" id="WP_072718581.1">
    <property type="nucleotide sequence ID" value="NZ_LN889782.1"/>
</dbReference>
<sequence length="583" mass="66397">MSYCFNPNCSNPQNFSDAKFCQNCGSKLLLSSVSNEAESVVYRGIQLIGQGGFGRTFLVVDESQPLTPYCVIKQFFPQGSNARKATELFEQEAKQLKILGQHPQIPTELGYFEQDGYQYLVQEFIEGKNLAQELQKKGVFTEEKIWFILKDLLPILQFVHENKVIHRDIKPENIIRRFNTKKPIGNLVLVDFGAAKLVTGGMLPKTGTMIGSAAYTAPEQLMGKAVFSSDLYSLGVTCIHLLTNVPPFDLFDSAEGNWVWRDYLKAPVSDELGYILDKMLQGATRNRYNSAAAILRHINPKPDYVPVMPGLTINPETGFKPLPEQPQFIQPSPSIPNISDVSEPAVSEEKVPELPPPRLLNKINLISGILQKRLEPYGIIQVSVNQNHINQLTIVLNRDKNRSVKYKELVPIIGYELTYCQINNLEKVKLLGRVNNQNVPEWTSLLKLDRKTKIRNQMIRFQNHKFLWKLFQLTTRTFWSQQIKKKEFWLDLLMVAMIIFIFSDKIIILKPIMALVIAGGFWGVKHQVTHTNTLQLNQLFATITTLFLMFGWLNLRIWADGMFGIILAGLFISMPIFFSRNPS</sequence>
<dbReference type="InterPro" id="IPR011009">
    <property type="entry name" value="Kinase-like_dom_sf"/>
</dbReference>
<keyword evidence="10" id="KW-0812">Transmembrane</keyword>
<feature type="domain" description="Protein kinase" evidence="11">
    <location>
        <begin position="42"/>
        <end position="300"/>
    </location>
</feature>
<evidence type="ECO:0000256" key="9">
    <source>
        <dbReference type="PROSITE-ProRule" id="PRU10141"/>
    </source>
</evidence>
<dbReference type="GO" id="GO:0004674">
    <property type="term" value="F:protein serine/threonine kinase activity"/>
    <property type="evidence" value="ECO:0007669"/>
    <property type="project" value="UniProtKB-KW"/>
</dbReference>
<evidence type="ECO:0000313" key="12">
    <source>
        <dbReference type="EMBL" id="CUR31798.1"/>
    </source>
</evidence>
<evidence type="ECO:0000256" key="4">
    <source>
        <dbReference type="ARBA" id="ARBA00022741"/>
    </source>
</evidence>
<proteinExistence type="predicted"/>